<sequence length="480" mass="53802">MQLNAKQTEVKELVKASLRTSLRGGTPNQILLLIHGPSGTGKTVALASIATLFHDMDSTELLFKGSPSECSAQKLGGTFINESTINASTFEGKKYFLIDDCSCLSAAHLQLIDKVLWDPSDVTQDIVPFGGRTVVLFGDFSQHPPVEKHWDTLWWPNFTALHAIRPFMQHTIVFSQDMTSQANDWVELTRRVRSFVTTAADVAYLNKRILVEIGTRITDGPTMEWPGGIVITHSATKVLYWNLMYASCVSRASNKKLFISRSTNELVLASDDRFTEEHFAVISERLKVECALVGMLYIFEGMPVTVWRPGGCKVWGHVKDIVLDKREDTSREGKEYRLQYAIKEVTVRIAGEDLNSNPGMDELLVVRPITVKYTVTHPADEERTLTVERTQVPLKPRFAIMERDAIGEKYPRVIVDTHDGLNAFRSPYMALTRVASNGQLYITCTLRAGEKVLDEVAVEDLKEAIQKLEGDVYTVNNDVT</sequence>
<protein>
    <submittedName>
        <fullName evidence="1">Uncharacterized protein</fullName>
    </submittedName>
</protein>
<accession>A0ACC1TN74</accession>
<keyword evidence="2" id="KW-1185">Reference proteome</keyword>
<dbReference type="Proteomes" id="UP001163835">
    <property type="component" value="Unassembled WGS sequence"/>
</dbReference>
<reference evidence="1" key="1">
    <citation type="submission" date="2022-09" db="EMBL/GenBank/DDBJ databases">
        <title>A Global Phylogenomic Analysis of the Shiitake Genus Lentinula.</title>
        <authorList>
            <consortium name="DOE Joint Genome Institute"/>
            <person name="Sierra-Patev S."/>
            <person name="Min B."/>
            <person name="Naranjo-Ortiz M."/>
            <person name="Looney B."/>
            <person name="Konkel Z."/>
            <person name="Slot J.C."/>
            <person name="Sakamoto Y."/>
            <person name="Steenwyk J.L."/>
            <person name="Rokas A."/>
            <person name="Carro J."/>
            <person name="Camarero S."/>
            <person name="Ferreira P."/>
            <person name="Molpeceres G."/>
            <person name="Ruiz-Duenas F.J."/>
            <person name="Serrano A."/>
            <person name="Henrissat B."/>
            <person name="Drula E."/>
            <person name="Hughes K.W."/>
            <person name="Mata J.L."/>
            <person name="Ishikawa N.K."/>
            <person name="Vargas-Isla R."/>
            <person name="Ushijima S."/>
            <person name="Smith C.A."/>
            <person name="Ahrendt S."/>
            <person name="Andreopoulos W."/>
            <person name="He G."/>
            <person name="Labutti K."/>
            <person name="Lipzen A."/>
            <person name="Ng V."/>
            <person name="Riley R."/>
            <person name="Sandor L."/>
            <person name="Barry K."/>
            <person name="Martinez A.T."/>
            <person name="Xiao Y."/>
            <person name="Gibbons J.G."/>
            <person name="Terashima K."/>
            <person name="Grigoriev I.V."/>
            <person name="Hibbett D.S."/>
        </authorList>
    </citation>
    <scope>NUCLEOTIDE SEQUENCE</scope>
    <source>
        <strain evidence="1">TMI1499</strain>
    </source>
</reference>
<evidence type="ECO:0000313" key="1">
    <source>
        <dbReference type="EMBL" id="KAJ3806157.1"/>
    </source>
</evidence>
<proteinExistence type="predicted"/>
<evidence type="ECO:0000313" key="2">
    <source>
        <dbReference type="Proteomes" id="UP001163835"/>
    </source>
</evidence>
<gene>
    <name evidence="1" type="ORF">F5876DRAFT_80991</name>
</gene>
<organism evidence="1 2">
    <name type="scientific">Lentinula aff. lateritia</name>
    <dbReference type="NCBI Taxonomy" id="2804960"/>
    <lineage>
        <taxon>Eukaryota</taxon>
        <taxon>Fungi</taxon>
        <taxon>Dikarya</taxon>
        <taxon>Basidiomycota</taxon>
        <taxon>Agaricomycotina</taxon>
        <taxon>Agaricomycetes</taxon>
        <taxon>Agaricomycetidae</taxon>
        <taxon>Agaricales</taxon>
        <taxon>Marasmiineae</taxon>
        <taxon>Omphalotaceae</taxon>
        <taxon>Lentinula</taxon>
    </lineage>
</organism>
<dbReference type="EMBL" id="MU795467">
    <property type="protein sequence ID" value="KAJ3806157.1"/>
    <property type="molecule type" value="Genomic_DNA"/>
</dbReference>
<comment type="caution">
    <text evidence="1">The sequence shown here is derived from an EMBL/GenBank/DDBJ whole genome shotgun (WGS) entry which is preliminary data.</text>
</comment>
<name>A0ACC1TN74_9AGAR</name>